<dbReference type="EMBL" id="VSRR010032493">
    <property type="protein sequence ID" value="MPC71209.1"/>
    <property type="molecule type" value="Genomic_DNA"/>
</dbReference>
<keyword evidence="3" id="KW-1185">Reference proteome</keyword>
<dbReference type="OrthoDB" id="6365700at2759"/>
<comment type="caution">
    <text evidence="2">The sequence shown here is derived from an EMBL/GenBank/DDBJ whole genome shotgun (WGS) entry which is preliminary data.</text>
</comment>
<protein>
    <submittedName>
        <fullName evidence="2">Vacuolar protein sorting-associated protein 35</fullName>
    </submittedName>
</protein>
<organism evidence="2 3">
    <name type="scientific">Portunus trituberculatus</name>
    <name type="common">Swimming crab</name>
    <name type="synonym">Neptunus trituberculatus</name>
    <dbReference type="NCBI Taxonomy" id="210409"/>
    <lineage>
        <taxon>Eukaryota</taxon>
        <taxon>Metazoa</taxon>
        <taxon>Ecdysozoa</taxon>
        <taxon>Arthropoda</taxon>
        <taxon>Crustacea</taxon>
        <taxon>Multicrustacea</taxon>
        <taxon>Malacostraca</taxon>
        <taxon>Eumalacostraca</taxon>
        <taxon>Eucarida</taxon>
        <taxon>Decapoda</taxon>
        <taxon>Pleocyemata</taxon>
        <taxon>Brachyura</taxon>
        <taxon>Eubrachyura</taxon>
        <taxon>Portunoidea</taxon>
        <taxon>Portunidae</taxon>
        <taxon>Portuninae</taxon>
        <taxon>Portunus</taxon>
    </lineage>
</organism>
<dbReference type="AlphaFoldDB" id="A0A5B7HN97"/>
<gene>
    <name evidence="2" type="primary">VPS35_5</name>
    <name evidence="2" type="ORF">E2C01_065481</name>
</gene>
<feature type="region of interest" description="Disordered" evidence="1">
    <location>
        <begin position="36"/>
        <end position="55"/>
    </location>
</feature>
<proteinExistence type="predicted"/>
<evidence type="ECO:0000313" key="3">
    <source>
        <dbReference type="Proteomes" id="UP000324222"/>
    </source>
</evidence>
<name>A0A5B7HN97_PORTR</name>
<reference evidence="2 3" key="1">
    <citation type="submission" date="2019-05" db="EMBL/GenBank/DDBJ databases">
        <title>Another draft genome of Portunus trituberculatus and its Hox gene families provides insights of decapod evolution.</title>
        <authorList>
            <person name="Jeong J.-H."/>
            <person name="Song I."/>
            <person name="Kim S."/>
            <person name="Choi T."/>
            <person name="Kim D."/>
            <person name="Ryu S."/>
            <person name="Kim W."/>
        </authorList>
    </citation>
    <scope>NUCLEOTIDE SEQUENCE [LARGE SCALE GENOMIC DNA]</scope>
    <source>
        <tissue evidence="2">Muscle</tissue>
    </source>
</reference>
<evidence type="ECO:0000256" key="1">
    <source>
        <dbReference type="SAM" id="MobiDB-lite"/>
    </source>
</evidence>
<evidence type="ECO:0000313" key="2">
    <source>
        <dbReference type="EMBL" id="MPC71209.1"/>
    </source>
</evidence>
<accession>A0A5B7HN97</accession>
<dbReference type="InterPro" id="IPR042491">
    <property type="entry name" value="Vps35_C"/>
</dbReference>
<dbReference type="Proteomes" id="UP000324222">
    <property type="component" value="Unassembled WGS sequence"/>
</dbReference>
<dbReference type="Gene3D" id="1.25.40.660">
    <property type="entry name" value="Vacuolar protein sorting-associated protein 35, helical subcomplex Vps35-C"/>
    <property type="match status" value="1"/>
</dbReference>
<sequence length="55" mass="6275">MLNQLVSKVKEDLANLETTEETDQISRHLTNTLTHLQLRQQEPPSEGPSYEGLQL</sequence>